<gene>
    <name evidence="1" type="ORF">NPIL_92021</name>
</gene>
<accession>A0A8X6P4D7</accession>
<comment type="caution">
    <text evidence="1">The sequence shown here is derived from an EMBL/GenBank/DDBJ whole genome shotgun (WGS) entry which is preliminary data.</text>
</comment>
<evidence type="ECO:0000313" key="2">
    <source>
        <dbReference type="Proteomes" id="UP000887013"/>
    </source>
</evidence>
<organism evidence="1 2">
    <name type="scientific">Nephila pilipes</name>
    <name type="common">Giant wood spider</name>
    <name type="synonym">Nephila maculata</name>
    <dbReference type="NCBI Taxonomy" id="299642"/>
    <lineage>
        <taxon>Eukaryota</taxon>
        <taxon>Metazoa</taxon>
        <taxon>Ecdysozoa</taxon>
        <taxon>Arthropoda</taxon>
        <taxon>Chelicerata</taxon>
        <taxon>Arachnida</taxon>
        <taxon>Araneae</taxon>
        <taxon>Araneomorphae</taxon>
        <taxon>Entelegynae</taxon>
        <taxon>Araneoidea</taxon>
        <taxon>Nephilidae</taxon>
        <taxon>Nephila</taxon>
    </lineage>
</organism>
<sequence>MKTLLLGIIAKSGWTISIRNACLCCRERIVNIKEHRTLNRCSTMFEEWSRMTTKRGASQIVAPRFEVLCQAIVVSYGFPGHLQLRFCWSLRHILNK</sequence>
<reference evidence="1" key="1">
    <citation type="submission" date="2020-08" db="EMBL/GenBank/DDBJ databases">
        <title>Multicomponent nature underlies the extraordinary mechanical properties of spider dragline silk.</title>
        <authorList>
            <person name="Kono N."/>
            <person name="Nakamura H."/>
            <person name="Mori M."/>
            <person name="Yoshida Y."/>
            <person name="Ohtoshi R."/>
            <person name="Malay A.D."/>
            <person name="Moran D.A.P."/>
            <person name="Tomita M."/>
            <person name="Numata K."/>
            <person name="Arakawa K."/>
        </authorList>
    </citation>
    <scope>NUCLEOTIDE SEQUENCE</scope>
</reference>
<dbReference type="AlphaFoldDB" id="A0A8X6P4D7"/>
<dbReference type="Proteomes" id="UP000887013">
    <property type="component" value="Unassembled WGS sequence"/>
</dbReference>
<protein>
    <submittedName>
        <fullName evidence="1">Uncharacterized protein</fullName>
    </submittedName>
</protein>
<name>A0A8X6P4D7_NEPPI</name>
<proteinExistence type="predicted"/>
<dbReference type="EMBL" id="BMAW01016770">
    <property type="protein sequence ID" value="GFT50728.1"/>
    <property type="molecule type" value="Genomic_DNA"/>
</dbReference>
<keyword evidence="2" id="KW-1185">Reference proteome</keyword>
<evidence type="ECO:0000313" key="1">
    <source>
        <dbReference type="EMBL" id="GFT50728.1"/>
    </source>
</evidence>